<evidence type="ECO:0000313" key="4">
    <source>
        <dbReference type="Proteomes" id="UP000655550"/>
    </source>
</evidence>
<gene>
    <name evidence="3" type="ORF">GCM10007363_13800</name>
</gene>
<comment type="caution">
    <text evidence="3">The sequence shown here is derived from an EMBL/GenBank/DDBJ whole genome shotgun (WGS) entry which is preliminary data.</text>
</comment>
<organism evidence="3 4">
    <name type="scientific">Pseudomonas fluvialis</name>
    <dbReference type="NCBI Taxonomy" id="1793966"/>
    <lineage>
        <taxon>Bacteria</taxon>
        <taxon>Pseudomonadati</taxon>
        <taxon>Pseudomonadota</taxon>
        <taxon>Gammaproteobacteria</taxon>
        <taxon>Pseudomonadales</taxon>
        <taxon>Pseudomonadaceae</taxon>
        <taxon>Pseudomonas</taxon>
    </lineage>
</organism>
<dbReference type="Pfam" id="PF01722">
    <property type="entry name" value="BolA"/>
    <property type="match status" value="1"/>
</dbReference>
<dbReference type="EMBL" id="BMDE01000003">
    <property type="protein sequence ID" value="GGH92159.1"/>
    <property type="molecule type" value="Genomic_DNA"/>
</dbReference>
<dbReference type="PIRSF" id="PIRSF003113">
    <property type="entry name" value="BolA"/>
    <property type="match status" value="1"/>
</dbReference>
<dbReference type="InterPro" id="IPR036065">
    <property type="entry name" value="BolA-like_sf"/>
</dbReference>
<reference evidence="4" key="1">
    <citation type="journal article" date="2019" name="Int. J. Syst. Evol. Microbiol.">
        <title>The Global Catalogue of Microorganisms (GCM) 10K type strain sequencing project: providing services to taxonomists for standard genome sequencing and annotation.</title>
        <authorList>
            <consortium name="The Broad Institute Genomics Platform"/>
            <consortium name="The Broad Institute Genome Sequencing Center for Infectious Disease"/>
            <person name="Wu L."/>
            <person name="Ma J."/>
        </authorList>
    </citation>
    <scope>NUCLEOTIDE SEQUENCE [LARGE SCALE GENOMIC DNA]</scope>
    <source>
        <strain evidence="4">CCM 8778</strain>
    </source>
</reference>
<evidence type="ECO:0000313" key="3">
    <source>
        <dbReference type="EMBL" id="GGH92159.1"/>
    </source>
</evidence>
<dbReference type="Proteomes" id="UP000655550">
    <property type="component" value="Unassembled WGS sequence"/>
</dbReference>
<sequence length="103" mass="11556">MMNKQAQIEAQLSAQLQPEWLQVLDESHMHSRGRETHYKVIMVSPRFAGLSKVRRHQLVYAALGELMGQIHALAIHPYTAEEWQAEGQQAPLSPKCSGGSKHA</sequence>
<proteinExistence type="inferred from homology"/>
<dbReference type="InterPro" id="IPR050961">
    <property type="entry name" value="BolA/IbaG_stress_morph_reg"/>
</dbReference>
<dbReference type="PANTHER" id="PTHR46229">
    <property type="entry name" value="BOLA TRANSCRIPTION REGULATOR"/>
    <property type="match status" value="1"/>
</dbReference>
<protein>
    <submittedName>
        <fullName evidence="3">BolA family transcriptional regulator</fullName>
    </submittedName>
</protein>
<evidence type="ECO:0000256" key="1">
    <source>
        <dbReference type="ARBA" id="ARBA00005578"/>
    </source>
</evidence>
<comment type="similarity">
    <text evidence="1 2">Belongs to the BolA/IbaG family.</text>
</comment>
<accession>A0ABQ2AJ76</accession>
<keyword evidence="4" id="KW-1185">Reference proteome</keyword>
<dbReference type="PANTHER" id="PTHR46229:SF2">
    <property type="entry name" value="BOLA-LIKE PROTEIN 1"/>
    <property type="match status" value="1"/>
</dbReference>
<dbReference type="InterPro" id="IPR002634">
    <property type="entry name" value="BolA"/>
</dbReference>
<dbReference type="SUPFAM" id="SSF82657">
    <property type="entry name" value="BolA-like"/>
    <property type="match status" value="1"/>
</dbReference>
<evidence type="ECO:0000256" key="2">
    <source>
        <dbReference type="RuleBase" id="RU003860"/>
    </source>
</evidence>
<name>A0ABQ2AJ76_9PSED</name>
<dbReference type="Gene3D" id="3.10.20.90">
    <property type="entry name" value="Phosphatidylinositol 3-kinase Catalytic Subunit, Chain A, domain 1"/>
    <property type="match status" value="1"/>
</dbReference>